<proteinExistence type="predicted"/>
<dbReference type="EMBL" id="LQPN01000059">
    <property type="protein sequence ID" value="ORW43096.1"/>
    <property type="molecule type" value="Genomic_DNA"/>
</dbReference>
<evidence type="ECO:0000313" key="1">
    <source>
        <dbReference type="EMBL" id="ORW43096.1"/>
    </source>
</evidence>
<comment type="caution">
    <text evidence="1">The sequence shown here is derived from an EMBL/GenBank/DDBJ whole genome shotgun (WGS) entry which is preliminary data.</text>
</comment>
<name>A0A1X2A787_9MYCO</name>
<sequence>MRDFCKQYSLSRPQFLTAREKAKVKPKDWDSMLSAKDQEALMSYLGIQRRGKAKQRIRQPSVVKRFIPPPAPPQPEPEIDYEALIRNASNSLASWRATLIGVAKAHVTDDGRGWCAQCHVPAPCPTKQTLARLDNELVEQIALADSGDLGGESAAEVAPDADLERRVRRLYDARDRWRRVLTRLVVDHMLEDGKGRCTQCGVVGPCDVKKAVTRINRGIAKQLEEFASMDDRTLAVALGERRADDYDDDDEDWEEWSAD</sequence>
<accession>A0A1X2A787</accession>
<reference evidence="1 2" key="1">
    <citation type="journal article" date="2015" name="Emerg. Microbes Infect.">
        <title>Characterization of 17 strains belonging to the Mycobacterium simiae complex and description of Mycobacterium paraense sp. nov.</title>
        <authorList>
            <person name="Fusco da Costa A.R."/>
            <person name="Fedrizzi T."/>
            <person name="Lopes M.L."/>
            <person name="Pecorari M."/>
            <person name="Oliveira da Costa W.L."/>
            <person name="Giacobazzi E."/>
            <person name="da Costa Bahia J.R."/>
            <person name="De Sanctis V."/>
            <person name="Batista Lima K.V."/>
            <person name="Bertorelli R."/>
            <person name="Grottola A."/>
            <person name="Fabio A."/>
            <person name="Mariottini A."/>
            <person name="Ferretti P."/>
            <person name="Di Leva F."/>
            <person name="Fregni Serpini G."/>
            <person name="Tagliazucchi S."/>
            <person name="Rumpianesi F."/>
            <person name="Jousson O."/>
            <person name="Segata N."/>
            <person name="Tortoli E."/>
        </authorList>
    </citation>
    <scope>NUCLEOTIDE SEQUENCE [LARGE SCALE GENOMIC DNA]</scope>
    <source>
        <strain evidence="1 2">IEC33</strain>
    </source>
</reference>
<gene>
    <name evidence="1" type="ORF">AWB90_18245</name>
</gene>
<dbReference type="AlphaFoldDB" id="A0A1X2A787"/>
<protein>
    <submittedName>
        <fullName evidence="1">Uncharacterized protein</fullName>
    </submittedName>
</protein>
<evidence type="ECO:0000313" key="2">
    <source>
        <dbReference type="Proteomes" id="UP000193285"/>
    </source>
</evidence>
<organism evidence="1 2">
    <name type="scientific">Mycobacterium paraense</name>
    <dbReference type="NCBI Taxonomy" id="767916"/>
    <lineage>
        <taxon>Bacteria</taxon>
        <taxon>Bacillati</taxon>
        <taxon>Actinomycetota</taxon>
        <taxon>Actinomycetes</taxon>
        <taxon>Mycobacteriales</taxon>
        <taxon>Mycobacteriaceae</taxon>
        <taxon>Mycobacterium</taxon>
        <taxon>Mycobacterium simiae complex</taxon>
    </lineage>
</organism>
<dbReference type="Proteomes" id="UP000193285">
    <property type="component" value="Unassembled WGS sequence"/>
</dbReference>